<evidence type="ECO:0000313" key="1">
    <source>
        <dbReference type="EMBL" id="KPK73166.1"/>
    </source>
</evidence>
<evidence type="ECO:0008006" key="3">
    <source>
        <dbReference type="Google" id="ProtNLM"/>
    </source>
</evidence>
<comment type="caution">
    <text evidence="1">The sequence shown here is derived from an EMBL/GenBank/DDBJ whole genome shotgun (WGS) entry which is preliminary data.</text>
</comment>
<dbReference type="AlphaFoldDB" id="A0A0S8GJR5"/>
<dbReference type="Pfam" id="PF12836">
    <property type="entry name" value="HHH_3"/>
    <property type="match status" value="1"/>
</dbReference>
<gene>
    <name evidence="1" type="ORF">AMJ87_02555</name>
</gene>
<evidence type="ECO:0000313" key="2">
    <source>
        <dbReference type="Proteomes" id="UP000051096"/>
    </source>
</evidence>
<dbReference type="EMBL" id="LJUO01000014">
    <property type="protein sequence ID" value="KPK73166.1"/>
    <property type="molecule type" value="Genomic_DNA"/>
</dbReference>
<dbReference type="SUPFAM" id="SSF47781">
    <property type="entry name" value="RuvA domain 2-like"/>
    <property type="match status" value="1"/>
</dbReference>
<accession>A0A0S8GJR5</accession>
<protein>
    <recommendedName>
        <fullName evidence="3">Helix-hairpin-helix DNA-binding motif class 1 domain-containing protein</fullName>
    </recommendedName>
</protein>
<dbReference type="Proteomes" id="UP000051096">
    <property type="component" value="Unassembled WGS sequence"/>
</dbReference>
<name>A0A0S8GJR5_UNCW3</name>
<proteinExistence type="predicted"/>
<dbReference type="Gene3D" id="1.10.150.280">
    <property type="entry name" value="AF1531-like domain"/>
    <property type="match status" value="1"/>
</dbReference>
<reference evidence="1 2" key="1">
    <citation type="journal article" date="2015" name="Microbiome">
        <title>Genomic resolution of linkages in carbon, nitrogen, and sulfur cycling among widespread estuary sediment bacteria.</title>
        <authorList>
            <person name="Baker B.J."/>
            <person name="Lazar C.S."/>
            <person name="Teske A.P."/>
            <person name="Dick G.J."/>
        </authorList>
    </citation>
    <scope>NUCLEOTIDE SEQUENCE [LARGE SCALE GENOMIC DNA]</scope>
    <source>
        <strain evidence="1">SM23_60</strain>
    </source>
</reference>
<dbReference type="InterPro" id="IPR010994">
    <property type="entry name" value="RuvA_2-like"/>
</dbReference>
<sequence length="561" mass="64191">MFEIEEDRDLEILLEEMESLIHHPLDINSAGFGDLAKILYLTPTDCLNIIEYRAKHGPYSSTKDVLNVPGFDESLYSKIQPFITVKAKPLRIEKCSVRLRSITELPRSELSEEYYTRSEVKYGNYRVYVITEKDPFEDSFFDYYAFGFLADNGVRSCAVGKYNLDLGSGVVLSPVGSFLYSTDFRVITRERGLFPYTSVLENSGFFGAAYSDSLVLRYTVFVSQQKLDGRIDTLGFARSFDESGNHIDSLSQSRKDRISERLFGYDVHYRIADLQVSSRSYWCLYDPPFVCVDSAVQFYGDRFWATALGLNYTAQSFVIVSELARSFRNRIGGLFGFNGRFAACDVQLAGKYFPTGFYSPKGVEAANDYVGGVLAVQHRSGMADIGMTVSIDGDTETDSAKYRVQFSFEKKVGCVNAKIQTRWRWYGGERDYRGSRAFLRFTPLRHLFFDIRLEDKYVYDTDSVSTGLFAALEVGFEFKTIRMRVRYGIFDTDDYDSRLYVYETDLPGIVRNRMLYDSGYYGFIYCSVRPRRLVTLSAKYSVIEKGDLLDKRVGAQLDIRL</sequence>
<organism evidence="1 2">
    <name type="scientific">candidate division WOR_3 bacterium SM23_60</name>
    <dbReference type="NCBI Taxonomy" id="1703780"/>
    <lineage>
        <taxon>Bacteria</taxon>
        <taxon>Bacteria division WOR-3</taxon>
    </lineage>
</organism>